<keyword evidence="1 4" id="KW-0732">Signal</keyword>
<dbReference type="PROSITE" id="PS50927">
    <property type="entry name" value="BULB_LECTIN"/>
    <property type="match status" value="1"/>
</dbReference>
<comment type="caution">
    <text evidence="6">The sequence shown here is derived from an EMBL/GenBank/DDBJ whole genome shotgun (WGS) entry which is preliminary data.</text>
</comment>
<protein>
    <recommendedName>
        <fullName evidence="5">Bulb-type lectin domain-containing protein</fullName>
    </recommendedName>
</protein>
<dbReference type="Pfam" id="PF01453">
    <property type="entry name" value="B_lectin"/>
    <property type="match status" value="1"/>
</dbReference>
<evidence type="ECO:0000313" key="6">
    <source>
        <dbReference type="EMBL" id="KAK9933656.1"/>
    </source>
</evidence>
<feature type="signal peptide" evidence="4">
    <location>
        <begin position="1"/>
        <end position="25"/>
    </location>
</feature>
<evidence type="ECO:0000313" key="7">
    <source>
        <dbReference type="Proteomes" id="UP001457282"/>
    </source>
</evidence>
<dbReference type="AlphaFoldDB" id="A0AAW1XBV6"/>
<evidence type="ECO:0000259" key="5">
    <source>
        <dbReference type="PROSITE" id="PS50927"/>
    </source>
</evidence>
<evidence type="ECO:0000256" key="3">
    <source>
        <dbReference type="ARBA" id="ARBA00023180"/>
    </source>
</evidence>
<feature type="domain" description="Bulb-type lectin" evidence="5">
    <location>
        <begin position="26"/>
        <end position="149"/>
    </location>
</feature>
<dbReference type="Proteomes" id="UP001457282">
    <property type="component" value="Unassembled WGS sequence"/>
</dbReference>
<sequence>MNIPSRAFCVFVCIFFCFFVCLSHALDTLRPGESLHRYDTLVSDNGVFELGFFYSSTKSVQGYLGIWLKNDKKRRPLWVSNRNAPLLDSSAVLNINSDGDLSISDLTYVPFVVNYGAHAETNNTSATILDSGNLILMEGGKTFWQSFDYLTDTFLPGMKLGMVNMTNHQLENMFLLSWKSACDPTDGVLGLSMDKYNTQLNVWRDGGPEKQIGYWDGHVFRFLFKTRSDNYNFSYVLNSKERYLTFHNKESDTYSWFALASDGKIQEFHDGRTGDFGCESFGVW</sequence>
<keyword evidence="7" id="KW-1185">Reference proteome</keyword>
<dbReference type="PANTHER" id="PTHR32444:SF118">
    <property type="entry name" value="OS09G0551150 PROTEIN"/>
    <property type="match status" value="1"/>
</dbReference>
<feature type="chain" id="PRO_5043598363" description="Bulb-type lectin domain-containing protein" evidence="4">
    <location>
        <begin position="26"/>
        <end position="284"/>
    </location>
</feature>
<proteinExistence type="predicted"/>
<dbReference type="PANTHER" id="PTHR32444">
    <property type="entry name" value="BULB-TYPE LECTIN DOMAIN-CONTAINING PROTEIN"/>
    <property type="match status" value="1"/>
</dbReference>
<dbReference type="SUPFAM" id="SSF51110">
    <property type="entry name" value="alpha-D-mannose-specific plant lectins"/>
    <property type="match status" value="1"/>
</dbReference>
<dbReference type="SMART" id="SM00108">
    <property type="entry name" value="B_lectin"/>
    <property type="match status" value="1"/>
</dbReference>
<dbReference type="InterPro" id="IPR036426">
    <property type="entry name" value="Bulb-type_lectin_dom_sf"/>
</dbReference>
<keyword evidence="3" id="KW-0325">Glycoprotein</keyword>
<evidence type="ECO:0000256" key="2">
    <source>
        <dbReference type="ARBA" id="ARBA00023157"/>
    </source>
</evidence>
<keyword evidence="2" id="KW-1015">Disulfide bond</keyword>
<organism evidence="6 7">
    <name type="scientific">Rubus argutus</name>
    <name type="common">Southern blackberry</name>
    <dbReference type="NCBI Taxonomy" id="59490"/>
    <lineage>
        <taxon>Eukaryota</taxon>
        <taxon>Viridiplantae</taxon>
        <taxon>Streptophyta</taxon>
        <taxon>Embryophyta</taxon>
        <taxon>Tracheophyta</taxon>
        <taxon>Spermatophyta</taxon>
        <taxon>Magnoliopsida</taxon>
        <taxon>eudicotyledons</taxon>
        <taxon>Gunneridae</taxon>
        <taxon>Pentapetalae</taxon>
        <taxon>rosids</taxon>
        <taxon>fabids</taxon>
        <taxon>Rosales</taxon>
        <taxon>Rosaceae</taxon>
        <taxon>Rosoideae</taxon>
        <taxon>Rosoideae incertae sedis</taxon>
        <taxon>Rubus</taxon>
    </lineage>
</organism>
<reference evidence="6 7" key="1">
    <citation type="journal article" date="2023" name="G3 (Bethesda)">
        <title>A chromosome-length genome assembly and annotation of blackberry (Rubus argutus, cv. 'Hillquist').</title>
        <authorList>
            <person name="Bruna T."/>
            <person name="Aryal R."/>
            <person name="Dudchenko O."/>
            <person name="Sargent D.J."/>
            <person name="Mead D."/>
            <person name="Buti M."/>
            <person name="Cavallini A."/>
            <person name="Hytonen T."/>
            <person name="Andres J."/>
            <person name="Pham M."/>
            <person name="Weisz D."/>
            <person name="Mascagni F."/>
            <person name="Usai G."/>
            <person name="Natali L."/>
            <person name="Bassil N."/>
            <person name="Fernandez G.E."/>
            <person name="Lomsadze A."/>
            <person name="Armour M."/>
            <person name="Olukolu B."/>
            <person name="Poorten T."/>
            <person name="Britton C."/>
            <person name="Davik J."/>
            <person name="Ashrafi H."/>
            <person name="Aiden E.L."/>
            <person name="Borodovsky M."/>
            <person name="Worthington M."/>
        </authorList>
    </citation>
    <scope>NUCLEOTIDE SEQUENCE [LARGE SCALE GENOMIC DNA]</scope>
    <source>
        <strain evidence="6">PI 553951</strain>
    </source>
</reference>
<evidence type="ECO:0000256" key="4">
    <source>
        <dbReference type="SAM" id="SignalP"/>
    </source>
</evidence>
<dbReference type="EMBL" id="JBEDUW010000004">
    <property type="protein sequence ID" value="KAK9933656.1"/>
    <property type="molecule type" value="Genomic_DNA"/>
</dbReference>
<dbReference type="InterPro" id="IPR001480">
    <property type="entry name" value="Bulb-type_lectin_dom"/>
</dbReference>
<dbReference type="Gene3D" id="2.90.10.10">
    <property type="entry name" value="Bulb-type lectin domain"/>
    <property type="match status" value="1"/>
</dbReference>
<name>A0AAW1XBV6_RUBAR</name>
<evidence type="ECO:0000256" key="1">
    <source>
        <dbReference type="ARBA" id="ARBA00022729"/>
    </source>
</evidence>
<accession>A0AAW1XBV6</accession>
<gene>
    <name evidence="6" type="ORF">M0R45_020841</name>
</gene>
<dbReference type="CDD" id="cd00028">
    <property type="entry name" value="B_lectin"/>
    <property type="match status" value="1"/>
</dbReference>